<dbReference type="RefSeq" id="WP_031391207.1">
    <property type="nucleotide sequence ID" value="NZ_JPNB01000002.1"/>
</dbReference>
<evidence type="ECO:0008006" key="3">
    <source>
        <dbReference type="Google" id="ProtNLM"/>
    </source>
</evidence>
<gene>
    <name evidence="1" type="ORF">EDD76_101240</name>
</gene>
<dbReference type="EMBL" id="SLUO01000001">
    <property type="protein sequence ID" value="TCL61143.1"/>
    <property type="molecule type" value="Genomic_DNA"/>
</dbReference>
<dbReference type="OrthoDB" id="9799038at2"/>
<comment type="caution">
    <text evidence="1">The sequence shown here is derived from an EMBL/GenBank/DDBJ whole genome shotgun (WGS) entry which is preliminary data.</text>
</comment>
<organism evidence="1 2">
    <name type="scientific">Kineothrix alysoides</name>
    <dbReference type="NCBI Taxonomy" id="1469948"/>
    <lineage>
        <taxon>Bacteria</taxon>
        <taxon>Bacillati</taxon>
        <taxon>Bacillota</taxon>
        <taxon>Clostridia</taxon>
        <taxon>Lachnospirales</taxon>
        <taxon>Lachnospiraceae</taxon>
        <taxon>Kineothrix</taxon>
    </lineage>
</organism>
<sequence length="62" mass="7169">MEYLTTIEMSEKWNITSRRIGVLCSEGRIDGAIKKGKTWLIPSDAVKPEDARYKKKPEEDKQ</sequence>
<name>A0A4R1R6F1_9FIRM</name>
<protein>
    <recommendedName>
        <fullName evidence="3">Helix-turn-helix protein</fullName>
    </recommendedName>
</protein>
<keyword evidence="2" id="KW-1185">Reference proteome</keyword>
<reference evidence="1 2" key="1">
    <citation type="submission" date="2019-03" db="EMBL/GenBank/DDBJ databases">
        <title>Genomic Encyclopedia of Type Strains, Phase IV (KMG-IV): sequencing the most valuable type-strain genomes for metagenomic binning, comparative biology and taxonomic classification.</title>
        <authorList>
            <person name="Goeker M."/>
        </authorList>
    </citation>
    <scope>NUCLEOTIDE SEQUENCE [LARGE SCALE GENOMIC DNA]</scope>
    <source>
        <strain evidence="1 2">DSM 100556</strain>
    </source>
</reference>
<evidence type="ECO:0000313" key="1">
    <source>
        <dbReference type="EMBL" id="TCL61143.1"/>
    </source>
</evidence>
<dbReference type="STRING" id="1469948.GCA_000732725_02529"/>
<evidence type="ECO:0000313" key="2">
    <source>
        <dbReference type="Proteomes" id="UP000295718"/>
    </source>
</evidence>
<dbReference type="AlphaFoldDB" id="A0A4R1R6F1"/>
<accession>A0A4R1R6F1</accession>
<proteinExistence type="predicted"/>
<dbReference type="Proteomes" id="UP000295718">
    <property type="component" value="Unassembled WGS sequence"/>
</dbReference>